<evidence type="ECO:0000259" key="6">
    <source>
        <dbReference type="Pfam" id="PF14759"/>
    </source>
</evidence>
<dbReference type="InterPro" id="IPR016156">
    <property type="entry name" value="FAD/NAD-linked_Rdtase_dimer_sf"/>
</dbReference>
<dbReference type="InterPro" id="IPR036188">
    <property type="entry name" value="FAD/NAD-bd_sf"/>
</dbReference>
<feature type="domain" description="FAD/NAD(P)-binding" evidence="5">
    <location>
        <begin position="3"/>
        <end position="303"/>
    </location>
</feature>
<dbReference type="STRING" id="571913.VV02_18520"/>
<dbReference type="InterPro" id="IPR050446">
    <property type="entry name" value="FAD-oxidoreductase/Apoptosis"/>
</dbReference>
<reference evidence="7 8" key="1">
    <citation type="submission" date="2015-03" db="EMBL/GenBank/DDBJ databases">
        <title>Luteipulveratus halotolerans sp. nov., a novel actinobacterium (Dermacoccaceae) from Sarawak, Malaysia.</title>
        <authorList>
            <person name="Juboi H."/>
            <person name="Basik A."/>
            <person name="Shamsul S.S."/>
            <person name="Arnold P."/>
            <person name="Schmitt E.K."/>
            <person name="Sanglier J.-J."/>
            <person name="Yeo T."/>
        </authorList>
    </citation>
    <scope>NUCLEOTIDE SEQUENCE [LARGE SCALE GENOMIC DNA]</scope>
    <source>
        <strain evidence="7 8">MN07-A0370</strain>
    </source>
</reference>
<comment type="cofactor">
    <cofactor evidence="1">
        <name>FAD</name>
        <dbReference type="ChEBI" id="CHEBI:57692"/>
    </cofactor>
</comment>
<dbReference type="Gene3D" id="3.30.390.30">
    <property type="match status" value="1"/>
</dbReference>
<keyword evidence="8" id="KW-1185">Reference proteome</keyword>
<evidence type="ECO:0000313" key="8">
    <source>
        <dbReference type="Proteomes" id="UP000066480"/>
    </source>
</evidence>
<dbReference type="EMBL" id="CP011112">
    <property type="protein sequence ID" value="AKU17379.1"/>
    <property type="molecule type" value="Genomic_DNA"/>
</dbReference>
<protein>
    <submittedName>
        <fullName evidence="7">Pyridine nucleotide-disulfide oxidoreductase</fullName>
    </submittedName>
</protein>
<accession>A0A0K1JKX1</accession>
<sequence>MDRLVVVGASLAGLRAVEAARRQGYGGAITLIGAEEHLPYDRPQLSKAFLGIDGPDAVTPYRTESELGGELDVELMLGAPADHLDAESRVVSVADRQVSYDGLVVATGAASRVLPGSAHLSGVHYLRTVDDALALRTALHGSPRVVIIGAGFIGSEIASAARKRDLDVTVVEALDLPLVRSIGPDVGAACAELHRRNGTALRLGASTAGFESSEGRVTGVRLEDGTILPADLVVVGIGVRPVTDWLAGSGVPLHADGGIICDATLATGVPGVYAAGDVAHVANPLFDGDLMRLEHWTNAAEQGAAAARHLLDPGAASPLSSVPYFWSDWYDHRIQFVGTPRADDVVVTRSEIDGFTALYRRRDQLVGALTINRPRDIMKLRRRIVQRCAWDDAVASAA</sequence>
<evidence type="ECO:0000256" key="3">
    <source>
        <dbReference type="ARBA" id="ARBA00022827"/>
    </source>
</evidence>
<dbReference type="PANTHER" id="PTHR43557">
    <property type="entry name" value="APOPTOSIS-INDUCING FACTOR 1"/>
    <property type="match status" value="1"/>
</dbReference>
<dbReference type="SUPFAM" id="SSF51905">
    <property type="entry name" value="FAD/NAD(P)-binding domain"/>
    <property type="match status" value="1"/>
</dbReference>
<evidence type="ECO:0000313" key="7">
    <source>
        <dbReference type="EMBL" id="AKU17379.1"/>
    </source>
</evidence>
<gene>
    <name evidence="7" type="ORF">VV02_18520</name>
</gene>
<organism evidence="7 8">
    <name type="scientific">Luteipulveratus mongoliensis</name>
    <dbReference type="NCBI Taxonomy" id="571913"/>
    <lineage>
        <taxon>Bacteria</taxon>
        <taxon>Bacillati</taxon>
        <taxon>Actinomycetota</taxon>
        <taxon>Actinomycetes</taxon>
        <taxon>Micrococcales</taxon>
        <taxon>Dermacoccaceae</taxon>
        <taxon>Luteipulveratus</taxon>
    </lineage>
</organism>
<evidence type="ECO:0000256" key="2">
    <source>
        <dbReference type="ARBA" id="ARBA00022630"/>
    </source>
</evidence>
<dbReference type="Pfam" id="PF14759">
    <property type="entry name" value="Reductase_C"/>
    <property type="match status" value="1"/>
</dbReference>
<dbReference type="InterPro" id="IPR023753">
    <property type="entry name" value="FAD/NAD-binding_dom"/>
</dbReference>
<keyword evidence="3" id="KW-0274">FAD</keyword>
<dbReference type="SUPFAM" id="SSF55424">
    <property type="entry name" value="FAD/NAD-linked reductases, dimerisation (C-terminal) domain"/>
    <property type="match status" value="1"/>
</dbReference>
<dbReference type="GO" id="GO:0016651">
    <property type="term" value="F:oxidoreductase activity, acting on NAD(P)H"/>
    <property type="evidence" value="ECO:0007669"/>
    <property type="project" value="TreeGrafter"/>
</dbReference>
<dbReference type="OrthoDB" id="1145at2"/>
<dbReference type="RefSeq" id="WP_052593871.1">
    <property type="nucleotide sequence ID" value="NZ_CP011112.1"/>
</dbReference>
<dbReference type="Gene3D" id="3.50.50.60">
    <property type="entry name" value="FAD/NAD(P)-binding domain"/>
    <property type="match status" value="2"/>
</dbReference>
<dbReference type="InterPro" id="IPR028202">
    <property type="entry name" value="Reductase_C"/>
</dbReference>
<dbReference type="AlphaFoldDB" id="A0A0K1JKX1"/>
<keyword evidence="2" id="KW-0285">Flavoprotein</keyword>
<dbReference type="KEGG" id="lmoi:VV02_18520"/>
<evidence type="ECO:0000256" key="4">
    <source>
        <dbReference type="ARBA" id="ARBA00023002"/>
    </source>
</evidence>
<evidence type="ECO:0000259" key="5">
    <source>
        <dbReference type="Pfam" id="PF07992"/>
    </source>
</evidence>
<keyword evidence="4" id="KW-0560">Oxidoreductase</keyword>
<dbReference type="PATRIC" id="fig|571913.6.peg.3755"/>
<dbReference type="Pfam" id="PF07992">
    <property type="entry name" value="Pyr_redox_2"/>
    <property type="match status" value="1"/>
</dbReference>
<dbReference type="PRINTS" id="PR00411">
    <property type="entry name" value="PNDRDTASEI"/>
</dbReference>
<dbReference type="GO" id="GO:0005737">
    <property type="term" value="C:cytoplasm"/>
    <property type="evidence" value="ECO:0007669"/>
    <property type="project" value="TreeGrafter"/>
</dbReference>
<dbReference type="PRINTS" id="PR00368">
    <property type="entry name" value="FADPNR"/>
</dbReference>
<proteinExistence type="predicted"/>
<dbReference type="Proteomes" id="UP000066480">
    <property type="component" value="Chromosome"/>
</dbReference>
<name>A0A0K1JKX1_9MICO</name>
<feature type="domain" description="Reductase C-terminal" evidence="6">
    <location>
        <begin position="324"/>
        <end position="393"/>
    </location>
</feature>
<dbReference type="PANTHER" id="PTHR43557:SF2">
    <property type="entry name" value="RIESKE DOMAIN-CONTAINING PROTEIN-RELATED"/>
    <property type="match status" value="1"/>
</dbReference>
<evidence type="ECO:0000256" key="1">
    <source>
        <dbReference type="ARBA" id="ARBA00001974"/>
    </source>
</evidence>